<keyword evidence="5" id="KW-1185">Reference proteome</keyword>
<feature type="active site" description="Nucleophile" evidence="2">
    <location>
        <position position="58"/>
    </location>
</feature>
<dbReference type="EMBL" id="JACHLZ010000001">
    <property type="protein sequence ID" value="MBB5831395.1"/>
    <property type="molecule type" value="Genomic_DNA"/>
</dbReference>
<dbReference type="PANTHER" id="PTHR46394">
    <property type="entry name" value="ANNEXIN"/>
    <property type="match status" value="1"/>
</dbReference>
<protein>
    <submittedName>
        <fullName evidence="4">NTE family protein</fullName>
    </submittedName>
</protein>
<evidence type="ECO:0000256" key="1">
    <source>
        <dbReference type="ARBA" id="ARBA00023098"/>
    </source>
</evidence>
<dbReference type="InterPro" id="IPR016035">
    <property type="entry name" value="Acyl_Trfase/lysoPLipase"/>
</dbReference>
<keyword evidence="1 2" id="KW-0443">Lipid metabolism</keyword>
<dbReference type="GO" id="GO:0016042">
    <property type="term" value="P:lipid catabolic process"/>
    <property type="evidence" value="ECO:0007669"/>
    <property type="project" value="UniProtKB-UniRule"/>
</dbReference>
<dbReference type="AlphaFoldDB" id="A0A841ADG4"/>
<keyword evidence="2" id="KW-0442">Lipid degradation</keyword>
<dbReference type="SUPFAM" id="SSF52151">
    <property type="entry name" value="FabD/lysophospholipase-like"/>
    <property type="match status" value="1"/>
</dbReference>
<dbReference type="PROSITE" id="PS51635">
    <property type="entry name" value="PNPLA"/>
    <property type="match status" value="1"/>
</dbReference>
<feature type="short sequence motif" description="GXSXG" evidence="2">
    <location>
        <begin position="56"/>
        <end position="60"/>
    </location>
</feature>
<dbReference type="RefSeq" id="WP_184324872.1">
    <property type="nucleotide sequence ID" value="NZ_JACHLZ010000001.1"/>
</dbReference>
<dbReference type="InterPro" id="IPR002641">
    <property type="entry name" value="PNPLA_dom"/>
</dbReference>
<evidence type="ECO:0000259" key="3">
    <source>
        <dbReference type="PROSITE" id="PS51635"/>
    </source>
</evidence>
<proteinExistence type="predicted"/>
<dbReference type="GO" id="GO:0016787">
    <property type="term" value="F:hydrolase activity"/>
    <property type="evidence" value="ECO:0007669"/>
    <property type="project" value="UniProtKB-UniRule"/>
</dbReference>
<keyword evidence="2" id="KW-0378">Hydrolase</keyword>
<dbReference type="Gene3D" id="3.40.1090.10">
    <property type="entry name" value="Cytosolic phospholipase A2 catalytic domain"/>
    <property type="match status" value="2"/>
</dbReference>
<reference evidence="4 5" key="1">
    <citation type="submission" date="2020-08" db="EMBL/GenBank/DDBJ databases">
        <title>Sequencing the genomes of 1000 actinobacteria strains.</title>
        <authorList>
            <person name="Klenk H.-P."/>
        </authorList>
    </citation>
    <scope>NUCLEOTIDE SEQUENCE [LARGE SCALE GENOMIC DNA]</scope>
    <source>
        <strain evidence="4 5">DSM 28796</strain>
    </source>
</reference>
<evidence type="ECO:0000313" key="5">
    <source>
        <dbReference type="Proteomes" id="UP000588158"/>
    </source>
</evidence>
<feature type="short sequence motif" description="GXGXXG" evidence="2">
    <location>
        <begin position="29"/>
        <end position="34"/>
    </location>
</feature>
<dbReference type="CDD" id="cd07207">
    <property type="entry name" value="Pat_ExoU_VipD_like"/>
    <property type="match status" value="1"/>
</dbReference>
<evidence type="ECO:0000256" key="2">
    <source>
        <dbReference type="PROSITE-ProRule" id="PRU01161"/>
    </source>
</evidence>
<feature type="domain" description="PNPLA" evidence="3">
    <location>
        <begin position="25"/>
        <end position="234"/>
    </location>
</feature>
<name>A0A841ADG4_9MICO</name>
<accession>A0A841ADG4</accession>
<evidence type="ECO:0000313" key="4">
    <source>
        <dbReference type="EMBL" id="MBB5831395.1"/>
    </source>
</evidence>
<dbReference type="Pfam" id="PF01734">
    <property type="entry name" value="Patatin"/>
    <property type="match status" value="1"/>
</dbReference>
<dbReference type="PANTHER" id="PTHR46394:SF1">
    <property type="entry name" value="PNPLA DOMAIN-CONTAINING PROTEIN"/>
    <property type="match status" value="1"/>
</dbReference>
<comment type="caution">
    <text evidence="4">The sequence shown here is derived from an EMBL/GenBank/DDBJ whole genome shotgun (WGS) entry which is preliminary data.</text>
</comment>
<dbReference type="InterPro" id="IPR052580">
    <property type="entry name" value="Lipid_Hydrolase"/>
</dbReference>
<organism evidence="4 5">
    <name type="scientific">Brachybacterium aquaticum</name>
    <dbReference type="NCBI Taxonomy" id="1432564"/>
    <lineage>
        <taxon>Bacteria</taxon>
        <taxon>Bacillati</taxon>
        <taxon>Actinomycetota</taxon>
        <taxon>Actinomycetes</taxon>
        <taxon>Micrococcales</taxon>
        <taxon>Dermabacteraceae</taxon>
        <taxon>Brachybacterium</taxon>
    </lineage>
</organism>
<dbReference type="Proteomes" id="UP000588158">
    <property type="component" value="Unassembled WGS sequence"/>
</dbReference>
<feature type="short sequence motif" description="DGA/G" evidence="2">
    <location>
        <begin position="221"/>
        <end position="223"/>
    </location>
</feature>
<gene>
    <name evidence="4" type="ORF">HNR70_001208</name>
</gene>
<sequence length="354" mass="39080">MKGVEEDRSSSSLPSSDPAGKRLDLVLEGGGVKGIALVGALEVLEEHGYRVNRVAGSSAGAIAGSMVAAGIAPSTMTGIMQELDYSRFQDGRRWNRYLPIQVVSVLRRKGIYPGRFVEDWLEEQLRTHSPLYRTGTFADLAYADPDPARTVPANEAFRLVVTASDISNGRLRFLPRDFEDYHRSPGEQRIVDAVRISMSIPFFFRPVGWKDSDGRPTWLVDGGMLSNFPITQFDAPAGVRPRWPTLGIKLSQRPDAALGVANRITGTVSFGVAILRTMMGFYDGMHIESADAVSRTIFIDTGAVGTTQFDLTTAERDMLHRRGREAAEKFLDGSGNRAGWDFERYIEQFRAQAV</sequence>
<feature type="active site" description="Proton acceptor" evidence="2">
    <location>
        <position position="221"/>
    </location>
</feature>